<evidence type="ECO:0000313" key="1">
    <source>
        <dbReference type="EMBL" id="PAB02058.1"/>
    </source>
</evidence>
<accession>A0A267HWS2</accession>
<reference evidence="1 2" key="1">
    <citation type="submission" date="2015-08" db="EMBL/GenBank/DDBJ databases">
        <title>Enterococcus genome sequence.</title>
        <authorList>
            <person name="Acedo J.Z."/>
            <person name="Vederas J.C."/>
        </authorList>
    </citation>
    <scope>NUCLEOTIDE SEQUENCE [LARGE SCALE GENOMIC DNA]</scope>
    <source>
        <strain evidence="1 2">49</strain>
    </source>
</reference>
<proteinExistence type="predicted"/>
<comment type="caution">
    <text evidence="1">The sequence shown here is derived from an EMBL/GenBank/DDBJ whole genome shotgun (WGS) entry which is preliminary data.</text>
</comment>
<keyword evidence="2" id="KW-1185">Reference proteome</keyword>
<protein>
    <submittedName>
        <fullName evidence="1">Uncharacterized protein</fullName>
    </submittedName>
</protein>
<gene>
    <name evidence="1" type="ORF">AKL21_00655</name>
</gene>
<dbReference type="Proteomes" id="UP000216797">
    <property type="component" value="Unassembled WGS sequence"/>
</dbReference>
<name>A0A267HWS2_9ENTE</name>
<dbReference type="EMBL" id="LHUG01000001">
    <property type="protein sequence ID" value="PAB02058.1"/>
    <property type="molecule type" value="Genomic_DNA"/>
</dbReference>
<evidence type="ECO:0000313" key="2">
    <source>
        <dbReference type="Proteomes" id="UP000216797"/>
    </source>
</evidence>
<sequence>MGEKIVFPDELQRIIRLGKKKMAEEEYLSSCQYFKKAYEMEMSFTVNQLYVAALLKLEDFPTALNVAEDFFEEYKKDEETLAQYLRILLLNQQFLVARKTIYQSSLLTKEKTHAFMHQVEQLELAVDLLDPENLQQKRQLLKCWDQTKGPVTPNAWAKFQQQLTYPQFVALMQDFLPTSKNNFLRPRLIEELVLLKCDKTITTNSWQDVTMQVELTKLSLPEEIPAYKTMQHYFESEIAAVDVQMAQYCLAELKMDLALTYPFVPFTKNTALWQESYVLQYQQIMGKSIAEKYLEELLEVNLQKEKIRQIYHEIL</sequence>
<organism evidence="1 2">
    <name type="scientific">Enterococcus canintestini</name>
    <dbReference type="NCBI Taxonomy" id="317010"/>
    <lineage>
        <taxon>Bacteria</taxon>
        <taxon>Bacillati</taxon>
        <taxon>Bacillota</taxon>
        <taxon>Bacilli</taxon>
        <taxon>Lactobacillales</taxon>
        <taxon>Enterococcaceae</taxon>
        <taxon>Enterococcus</taxon>
    </lineage>
</organism>
<dbReference type="AlphaFoldDB" id="A0A267HWS2"/>
<dbReference type="RefSeq" id="WP_095005713.1">
    <property type="nucleotide sequence ID" value="NZ_LHUG01000001.1"/>
</dbReference>